<keyword evidence="6" id="KW-0378">Hydrolase</keyword>
<dbReference type="Pfam" id="PF06831">
    <property type="entry name" value="H2TH"/>
    <property type="match status" value="1"/>
</dbReference>
<keyword evidence="4" id="KW-0227">DNA damage</keyword>
<reference evidence="16 17" key="1">
    <citation type="submission" date="2024-09" db="EMBL/GenBank/DDBJ databases">
        <authorList>
            <person name="Sun Q."/>
            <person name="Mori K."/>
        </authorList>
    </citation>
    <scope>NUCLEOTIDE SEQUENCE [LARGE SCALE GENOMIC DNA]</scope>
    <source>
        <strain evidence="16 17">KCTC 23076</strain>
    </source>
</reference>
<evidence type="ECO:0000259" key="14">
    <source>
        <dbReference type="PROSITE" id="PS51066"/>
    </source>
</evidence>
<dbReference type="Gene3D" id="3.20.190.10">
    <property type="entry name" value="MutM-like, N-terminal"/>
    <property type="match status" value="1"/>
</dbReference>
<feature type="domain" description="Formamidopyrimidine-DNA glycosylase catalytic" evidence="15">
    <location>
        <begin position="2"/>
        <end position="101"/>
    </location>
</feature>
<dbReference type="SMART" id="SM00898">
    <property type="entry name" value="Fapy_DNA_glyco"/>
    <property type="match status" value="1"/>
</dbReference>
<dbReference type="PROSITE" id="PS51066">
    <property type="entry name" value="ZF_FPG_2"/>
    <property type="match status" value="1"/>
</dbReference>
<gene>
    <name evidence="16" type="ORF">ACFFGH_22745</name>
</gene>
<keyword evidence="5 13" id="KW-0863">Zinc-finger</keyword>
<evidence type="ECO:0000256" key="13">
    <source>
        <dbReference type="PROSITE-ProRule" id="PRU00391"/>
    </source>
</evidence>
<dbReference type="SUPFAM" id="SSF57716">
    <property type="entry name" value="Glucocorticoid receptor-like (DNA-binding domain)"/>
    <property type="match status" value="1"/>
</dbReference>
<comment type="similarity">
    <text evidence="1">Belongs to the FPG family.</text>
</comment>
<feature type="domain" description="FPG-type" evidence="14">
    <location>
        <begin position="219"/>
        <end position="258"/>
    </location>
</feature>
<protein>
    <recommendedName>
        <fullName evidence="2">DNA-(apurinic or apyrimidinic site) lyase</fullName>
        <ecNumber evidence="2">4.2.99.18</ecNumber>
    </recommendedName>
</protein>
<dbReference type="CDD" id="cd08971">
    <property type="entry name" value="AcNei2_N"/>
    <property type="match status" value="1"/>
</dbReference>
<keyword evidence="3" id="KW-0479">Metal-binding</keyword>
<evidence type="ECO:0000256" key="9">
    <source>
        <dbReference type="ARBA" id="ARBA00023204"/>
    </source>
</evidence>
<dbReference type="EMBL" id="JBHLTG010000006">
    <property type="protein sequence ID" value="MFC0680659.1"/>
    <property type="molecule type" value="Genomic_DNA"/>
</dbReference>
<evidence type="ECO:0000256" key="8">
    <source>
        <dbReference type="ARBA" id="ARBA00023125"/>
    </source>
</evidence>
<dbReference type="SUPFAM" id="SSF81624">
    <property type="entry name" value="N-terminal domain of MutM-like DNA repair proteins"/>
    <property type="match status" value="1"/>
</dbReference>
<dbReference type="PROSITE" id="PS51068">
    <property type="entry name" value="FPG_CAT"/>
    <property type="match status" value="1"/>
</dbReference>
<keyword evidence="8" id="KW-0238">DNA-binding</keyword>
<dbReference type="InterPro" id="IPR015886">
    <property type="entry name" value="H2TH_FPG"/>
</dbReference>
<evidence type="ECO:0000256" key="12">
    <source>
        <dbReference type="ARBA" id="ARBA00023295"/>
    </source>
</evidence>
<proteinExistence type="inferred from homology"/>
<dbReference type="InterPro" id="IPR044090">
    <property type="entry name" value="Nei2_N"/>
</dbReference>
<dbReference type="InterPro" id="IPR010979">
    <property type="entry name" value="Ribosomal_uS13-like_H2TH"/>
</dbReference>
<comment type="caution">
    <text evidence="16">The sequence shown here is derived from an EMBL/GenBank/DDBJ whole genome shotgun (WGS) entry which is preliminary data.</text>
</comment>
<evidence type="ECO:0000256" key="6">
    <source>
        <dbReference type="ARBA" id="ARBA00022801"/>
    </source>
</evidence>
<dbReference type="SMART" id="SM01232">
    <property type="entry name" value="H2TH"/>
    <property type="match status" value="1"/>
</dbReference>
<dbReference type="Proteomes" id="UP001589896">
    <property type="component" value="Unassembled WGS sequence"/>
</dbReference>
<evidence type="ECO:0000256" key="10">
    <source>
        <dbReference type="ARBA" id="ARBA00023239"/>
    </source>
</evidence>
<dbReference type="PANTHER" id="PTHR42697:SF1">
    <property type="entry name" value="ENDONUCLEASE 8"/>
    <property type="match status" value="1"/>
</dbReference>
<dbReference type="PANTHER" id="PTHR42697">
    <property type="entry name" value="ENDONUCLEASE 8"/>
    <property type="match status" value="1"/>
</dbReference>
<keyword evidence="11" id="KW-0511">Multifunctional enzyme</keyword>
<evidence type="ECO:0000256" key="7">
    <source>
        <dbReference type="ARBA" id="ARBA00022833"/>
    </source>
</evidence>
<dbReference type="InterPro" id="IPR012319">
    <property type="entry name" value="FPG_cat"/>
</dbReference>
<keyword evidence="9" id="KW-0234">DNA repair</keyword>
<sequence>MPEGDTIYREARQQHAALAGQTLTGCDIRVPRYATVDLTGETVREVVSRGKHLLHRIGDWTLHTHLKMEGMWQLYRPGERWRRPAFTARAVLTTAPWQAVGFSLGITEVLPTADEDSIVGHLGPDLLGPDWDAVEAIRRITEQPEVPIFVAMLDQRNLAGVGNVFANELCFLRGVLPTRPAGEVDTVAAVDLAHRMLQANKDRPQRSTTGDLRPGRRSYVYGRAGQPCPRCGTRILAGRLGRDELQERDTYWCPNCQR</sequence>
<name>A0ABV6RUK6_9GAMM</name>
<keyword evidence="12" id="KW-0326">Glycosidase</keyword>
<organism evidence="16 17">
    <name type="scientific">Lysobacter korlensis</name>
    <dbReference type="NCBI Taxonomy" id="553636"/>
    <lineage>
        <taxon>Bacteria</taxon>
        <taxon>Pseudomonadati</taxon>
        <taxon>Pseudomonadota</taxon>
        <taxon>Gammaproteobacteria</taxon>
        <taxon>Lysobacterales</taxon>
        <taxon>Lysobacteraceae</taxon>
        <taxon>Lysobacter</taxon>
    </lineage>
</organism>
<evidence type="ECO:0000256" key="2">
    <source>
        <dbReference type="ARBA" id="ARBA00012720"/>
    </source>
</evidence>
<evidence type="ECO:0000259" key="15">
    <source>
        <dbReference type="PROSITE" id="PS51068"/>
    </source>
</evidence>
<evidence type="ECO:0000256" key="4">
    <source>
        <dbReference type="ARBA" id="ARBA00022763"/>
    </source>
</evidence>
<evidence type="ECO:0000313" key="16">
    <source>
        <dbReference type="EMBL" id="MFC0680659.1"/>
    </source>
</evidence>
<keyword evidence="17" id="KW-1185">Reference proteome</keyword>
<dbReference type="Pfam" id="PF01149">
    <property type="entry name" value="Fapy_DNA_glyco"/>
    <property type="match status" value="1"/>
</dbReference>
<dbReference type="InterPro" id="IPR035937">
    <property type="entry name" value="FPG_N"/>
</dbReference>
<dbReference type="Gene3D" id="1.10.8.50">
    <property type="match status" value="1"/>
</dbReference>
<keyword evidence="7" id="KW-0862">Zinc</keyword>
<evidence type="ECO:0000256" key="1">
    <source>
        <dbReference type="ARBA" id="ARBA00009409"/>
    </source>
</evidence>
<accession>A0ABV6RUK6</accession>
<dbReference type="InterPro" id="IPR000214">
    <property type="entry name" value="Znf_DNA_glyclase/AP_lyase"/>
</dbReference>
<keyword evidence="10" id="KW-0456">Lyase</keyword>
<evidence type="ECO:0000256" key="5">
    <source>
        <dbReference type="ARBA" id="ARBA00022771"/>
    </source>
</evidence>
<evidence type="ECO:0000313" key="17">
    <source>
        <dbReference type="Proteomes" id="UP001589896"/>
    </source>
</evidence>
<dbReference type="EC" id="4.2.99.18" evidence="2"/>
<dbReference type="SUPFAM" id="SSF46946">
    <property type="entry name" value="S13-like H2TH domain"/>
    <property type="match status" value="1"/>
</dbReference>
<evidence type="ECO:0000256" key="3">
    <source>
        <dbReference type="ARBA" id="ARBA00022723"/>
    </source>
</evidence>
<evidence type="ECO:0000256" key="11">
    <source>
        <dbReference type="ARBA" id="ARBA00023268"/>
    </source>
</evidence>
<dbReference type="RefSeq" id="WP_386672603.1">
    <property type="nucleotide sequence ID" value="NZ_JBHLTG010000006.1"/>
</dbReference>